<feature type="domain" description="ABC transmembrane type-1" evidence="10">
    <location>
        <begin position="89"/>
        <end position="296"/>
    </location>
</feature>
<evidence type="ECO:0000256" key="3">
    <source>
        <dbReference type="ARBA" id="ARBA00022475"/>
    </source>
</evidence>
<feature type="transmembrane region" description="Helical" evidence="8">
    <location>
        <begin position="501"/>
        <end position="524"/>
    </location>
</feature>
<dbReference type="RefSeq" id="WP_377387361.1">
    <property type="nucleotide sequence ID" value="NZ_JBHSAN010000008.1"/>
</dbReference>
<keyword evidence="7 8" id="KW-0472">Membrane</keyword>
<feature type="transmembrane region" description="Helical" evidence="8">
    <location>
        <begin position="453"/>
        <end position="470"/>
    </location>
</feature>
<comment type="caution">
    <text evidence="11">The sequence shown here is derived from an EMBL/GenBank/DDBJ whole genome shotgun (WGS) entry which is preliminary data.</text>
</comment>
<keyword evidence="12" id="KW-1185">Reference proteome</keyword>
<organism evidence="11 12">
    <name type="scientific">Prauserella oleivorans</name>
    <dbReference type="NCBI Taxonomy" id="1478153"/>
    <lineage>
        <taxon>Bacteria</taxon>
        <taxon>Bacillati</taxon>
        <taxon>Actinomycetota</taxon>
        <taxon>Actinomycetes</taxon>
        <taxon>Pseudonocardiales</taxon>
        <taxon>Pseudonocardiaceae</taxon>
        <taxon>Prauserella</taxon>
    </lineage>
</organism>
<evidence type="ECO:0000256" key="5">
    <source>
        <dbReference type="ARBA" id="ARBA00022692"/>
    </source>
</evidence>
<evidence type="ECO:0000256" key="6">
    <source>
        <dbReference type="ARBA" id="ARBA00022989"/>
    </source>
</evidence>
<reference evidence="12" key="1">
    <citation type="journal article" date="2019" name="Int. J. Syst. Evol. Microbiol.">
        <title>The Global Catalogue of Microorganisms (GCM) 10K type strain sequencing project: providing services to taxonomists for standard genome sequencing and annotation.</title>
        <authorList>
            <consortium name="The Broad Institute Genomics Platform"/>
            <consortium name="The Broad Institute Genome Sequencing Center for Infectious Disease"/>
            <person name="Wu L."/>
            <person name="Ma J."/>
        </authorList>
    </citation>
    <scope>NUCLEOTIDE SEQUENCE [LARGE SCALE GENOMIC DNA]</scope>
    <source>
        <strain evidence="12">IBRC-M 10906</strain>
    </source>
</reference>
<protein>
    <submittedName>
        <fullName evidence="11">ABC transporter permease</fullName>
    </submittedName>
</protein>
<feature type="transmembrane region" description="Helical" evidence="8">
    <location>
        <begin position="391"/>
        <end position="413"/>
    </location>
</feature>
<feature type="transmembrane region" description="Helical" evidence="8">
    <location>
        <begin position="556"/>
        <end position="577"/>
    </location>
</feature>
<keyword evidence="5 8" id="KW-0812">Transmembrane</keyword>
<keyword evidence="4" id="KW-0997">Cell inner membrane</keyword>
<name>A0ABW5W1X6_9PSEU</name>
<dbReference type="InterPro" id="IPR000515">
    <property type="entry name" value="MetI-like"/>
</dbReference>
<feature type="transmembrane region" description="Helical" evidence="8">
    <location>
        <begin position="33"/>
        <end position="58"/>
    </location>
</feature>
<feature type="transmembrane region" description="Helical" evidence="8">
    <location>
        <begin position="278"/>
        <end position="295"/>
    </location>
</feature>
<feature type="transmembrane region" description="Helical" evidence="8">
    <location>
        <begin position="166"/>
        <end position="190"/>
    </location>
</feature>
<evidence type="ECO:0000313" key="12">
    <source>
        <dbReference type="Proteomes" id="UP001597478"/>
    </source>
</evidence>
<gene>
    <name evidence="11" type="ORF">ACFS2C_00820</name>
</gene>
<evidence type="ECO:0000256" key="4">
    <source>
        <dbReference type="ARBA" id="ARBA00022519"/>
    </source>
</evidence>
<dbReference type="SUPFAM" id="SSF161098">
    <property type="entry name" value="MetI-like"/>
    <property type="match status" value="2"/>
</dbReference>
<dbReference type="CDD" id="cd06261">
    <property type="entry name" value="TM_PBP2"/>
    <property type="match status" value="2"/>
</dbReference>
<evidence type="ECO:0000256" key="1">
    <source>
        <dbReference type="ARBA" id="ARBA00004429"/>
    </source>
</evidence>
<dbReference type="InterPro" id="IPR035906">
    <property type="entry name" value="MetI-like_sf"/>
</dbReference>
<feature type="transmembrane region" description="Helical" evidence="8">
    <location>
        <begin position="125"/>
        <end position="146"/>
    </location>
</feature>
<keyword evidence="6 8" id="KW-1133">Transmembrane helix</keyword>
<dbReference type="Proteomes" id="UP001597478">
    <property type="component" value="Unassembled WGS sequence"/>
</dbReference>
<evidence type="ECO:0000313" key="11">
    <source>
        <dbReference type="EMBL" id="MFD2797934.1"/>
    </source>
</evidence>
<feature type="domain" description="ABC transmembrane type-1" evidence="10">
    <location>
        <begin position="387"/>
        <end position="578"/>
    </location>
</feature>
<comment type="similarity">
    <text evidence="8">Belongs to the binding-protein-dependent transport system permease family.</text>
</comment>
<dbReference type="Gene3D" id="1.10.3720.10">
    <property type="entry name" value="MetI-like"/>
    <property type="match status" value="2"/>
</dbReference>
<accession>A0ABW5W1X6</accession>
<evidence type="ECO:0000256" key="2">
    <source>
        <dbReference type="ARBA" id="ARBA00022448"/>
    </source>
</evidence>
<evidence type="ECO:0000259" key="10">
    <source>
        <dbReference type="PROSITE" id="PS50928"/>
    </source>
</evidence>
<dbReference type="PROSITE" id="PS50928">
    <property type="entry name" value="ABC_TM1"/>
    <property type="match status" value="2"/>
</dbReference>
<dbReference type="Pfam" id="PF00528">
    <property type="entry name" value="BPD_transp_1"/>
    <property type="match status" value="2"/>
</dbReference>
<comment type="subcellular location">
    <subcellularLocation>
        <location evidence="1">Cell inner membrane</location>
        <topology evidence="1">Multi-pass membrane protein</topology>
    </subcellularLocation>
    <subcellularLocation>
        <location evidence="8">Cell membrane</location>
        <topology evidence="8">Multi-pass membrane protein</topology>
    </subcellularLocation>
</comment>
<feature type="region of interest" description="Disordered" evidence="9">
    <location>
        <begin position="1"/>
        <end position="26"/>
    </location>
</feature>
<dbReference type="PANTHER" id="PTHR43357:SF4">
    <property type="entry name" value="INNER MEMBRANE ABC TRANSPORTER PERMEASE PROTEIN YDCV"/>
    <property type="match status" value="1"/>
</dbReference>
<feature type="transmembrane region" description="Helical" evidence="8">
    <location>
        <begin position="221"/>
        <end position="242"/>
    </location>
</feature>
<dbReference type="PANTHER" id="PTHR43357">
    <property type="entry name" value="INNER MEMBRANE ABC TRANSPORTER PERMEASE PROTEIN YDCV"/>
    <property type="match status" value="1"/>
</dbReference>
<feature type="transmembrane region" description="Helical" evidence="8">
    <location>
        <begin position="93"/>
        <end position="113"/>
    </location>
</feature>
<evidence type="ECO:0000256" key="7">
    <source>
        <dbReference type="ARBA" id="ARBA00023136"/>
    </source>
</evidence>
<keyword evidence="3" id="KW-1003">Cell membrane</keyword>
<dbReference type="EMBL" id="JBHUOF010000001">
    <property type="protein sequence ID" value="MFD2797934.1"/>
    <property type="molecule type" value="Genomic_DNA"/>
</dbReference>
<keyword evidence="2 8" id="KW-0813">Transport</keyword>
<evidence type="ECO:0000256" key="9">
    <source>
        <dbReference type="SAM" id="MobiDB-lite"/>
    </source>
</evidence>
<sequence length="588" mass="63143">MTTMQSTRAQAPPEAPLPAPSARRRRWRRPRGLSSLPLLLVVAFLVLVPAGFVLLAAFSVDIPRPGSINFDLTLQHLAVFTEPGVLKATLNSLIIGVSATLLALLIGGVLAFVTARTDIPLRGFVFLIGLMPLFLPSYVGALAWSILGSPVAGLLNIGMRDLGLDFTVNIYSMGGVVLVMGMFYAPYAFLLMHSSMSLMNPDLEDAAGVHGGSTWQMLRNVTFPLALPAILGSALLVFTHIFENFPVSQVLATPGQIDTLPTFIYRLMNASPSRGNEAAVMAVVLVIVVLLVTLGQRRILARRSYTTVSGKGLKARRISLGGWRWPLFGFALGYLLLAIILPLAALVLTAIRTSPYMQSFSDLSAPGAIDFGSFGQVLRSDLFLDSAGNSVVVAVASAVLGTVVAFLVGYTVYRTRAKARGLLEGVSMVPLAIPAIVLGMGLLWTWLVMPVPLYGTLAVLVIAFLAVQMPQGLRGIASSIQSTERDLEDNAVLHGARRSRAVLSITVPLMRVGIASTFLMLLMLSMRELTVPLFLYTSETHILSITIFDQFENGGALQQAAAMSVIYCLIMFVLSYLPRRLGSGSITP</sequence>
<feature type="transmembrane region" description="Helical" evidence="8">
    <location>
        <begin position="425"/>
        <end position="447"/>
    </location>
</feature>
<evidence type="ECO:0000256" key="8">
    <source>
        <dbReference type="RuleBase" id="RU363032"/>
    </source>
</evidence>
<proteinExistence type="inferred from homology"/>
<feature type="transmembrane region" description="Helical" evidence="8">
    <location>
        <begin position="325"/>
        <end position="351"/>
    </location>
</feature>